<evidence type="ECO:0000313" key="1">
    <source>
        <dbReference type="EMBL" id="MBW7455751.1"/>
    </source>
</evidence>
<accession>A0ABS7C4D1</accession>
<sequence length="150" mass="17477">MNFNPNQLFDWSKFLQSFTGEESIFSASNNNDKVEAYMEQVGEKIQSMVTKSFPMSAQPAQKAKVFETHKSVFVRWKVPKKVDPFKIRIHVNNQRVRLSNIANHKNFSIQLPSQVTTRGCHAKIHKGILEIRLPKSLKRLKEKEIFIYDL</sequence>
<protein>
    <submittedName>
        <fullName evidence="1">Hsp20/alpha crystallin family protein</fullName>
    </submittedName>
</protein>
<name>A0ABS7C4D1_9BACL</name>
<comment type="caution">
    <text evidence="1">The sequence shown here is derived from an EMBL/GenBank/DDBJ whole genome shotgun (WGS) entry which is preliminary data.</text>
</comment>
<dbReference type="Gene3D" id="2.60.40.790">
    <property type="match status" value="1"/>
</dbReference>
<dbReference type="RefSeq" id="WP_210037333.1">
    <property type="nucleotide sequence ID" value="NZ_JBHLVU010000004.1"/>
</dbReference>
<evidence type="ECO:0000313" key="2">
    <source>
        <dbReference type="Proteomes" id="UP001519887"/>
    </source>
</evidence>
<reference evidence="1 2" key="1">
    <citation type="submission" date="2021-07" db="EMBL/GenBank/DDBJ databases">
        <title>Paenibacillus radiodurans sp. nov., isolated from the southeastern edge of Tengger Desert.</title>
        <authorList>
            <person name="Zhang G."/>
        </authorList>
    </citation>
    <scope>NUCLEOTIDE SEQUENCE [LARGE SCALE GENOMIC DNA]</scope>
    <source>
        <strain evidence="1 2">CCM 7311</strain>
    </source>
</reference>
<dbReference type="CDD" id="cd00298">
    <property type="entry name" value="ACD_sHsps_p23-like"/>
    <property type="match status" value="1"/>
</dbReference>
<organism evidence="1 2">
    <name type="scientific">Paenibacillus sepulcri</name>
    <dbReference type="NCBI Taxonomy" id="359917"/>
    <lineage>
        <taxon>Bacteria</taxon>
        <taxon>Bacillati</taxon>
        <taxon>Bacillota</taxon>
        <taxon>Bacilli</taxon>
        <taxon>Bacillales</taxon>
        <taxon>Paenibacillaceae</taxon>
        <taxon>Paenibacillus</taxon>
    </lineage>
</organism>
<dbReference type="EMBL" id="JAHZIK010000426">
    <property type="protein sequence ID" value="MBW7455751.1"/>
    <property type="molecule type" value="Genomic_DNA"/>
</dbReference>
<dbReference type="InterPro" id="IPR008978">
    <property type="entry name" value="HSP20-like_chaperone"/>
</dbReference>
<proteinExistence type="predicted"/>
<dbReference type="Proteomes" id="UP001519887">
    <property type="component" value="Unassembled WGS sequence"/>
</dbReference>
<gene>
    <name evidence="1" type="ORF">K0U00_17125</name>
</gene>
<dbReference type="SUPFAM" id="SSF49764">
    <property type="entry name" value="HSP20-like chaperones"/>
    <property type="match status" value="1"/>
</dbReference>
<keyword evidence="2" id="KW-1185">Reference proteome</keyword>